<evidence type="ECO:0000313" key="1">
    <source>
        <dbReference type="EMBL" id="MFD2833578.1"/>
    </source>
</evidence>
<name>A0ABW5X8B6_9FLAO</name>
<accession>A0ABW5X8B6</accession>
<evidence type="ECO:0008006" key="3">
    <source>
        <dbReference type="Google" id="ProtNLM"/>
    </source>
</evidence>
<dbReference type="EMBL" id="JBHUOJ010000022">
    <property type="protein sequence ID" value="MFD2833578.1"/>
    <property type="molecule type" value="Genomic_DNA"/>
</dbReference>
<proteinExistence type="predicted"/>
<keyword evidence="2" id="KW-1185">Reference proteome</keyword>
<dbReference type="Proteomes" id="UP001597438">
    <property type="component" value="Unassembled WGS sequence"/>
</dbReference>
<organism evidence="1 2">
    <name type="scientific">Christiangramia antarctica</name>
    <dbReference type="NCBI Taxonomy" id="2058158"/>
    <lineage>
        <taxon>Bacteria</taxon>
        <taxon>Pseudomonadati</taxon>
        <taxon>Bacteroidota</taxon>
        <taxon>Flavobacteriia</taxon>
        <taxon>Flavobacteriales</taxon>
        <taxon>Flavobacteriaceae</taxon>
        <taxon>Christiangramia</taxon>
    </lineage>
</organism>
<evidence type="ECO:0000313" key="2">
    <source>
        <dbReference type="Proteomes" id="UP001597438"/>
    </source>
</evidence>
<dbReference type="RefSeq" id="WP_378212743.1">
    <property type="nucleotide sequence ID" value="NZ_JBHUOJ010000022.1"/>
</dbReference>
<protein>
    <recommendedName>
        <fullName evidence="3">Transcriptional regulator</fullName>
    </recommendedName>
</protein>
<gene>
    <name evidence="1" type="ORF">ACFSYS_09790</name>
</gene>
<sequence length="226" mass="26485">MNEVNYILHLNAVLRKFANDSRINASHRSLYLAFFELWNQKHFPKTIMVNRIQVMDLAKIRSRTTYHKLLKDLRLSGYLQYYPSTSPKNGSLVYMFRFDTLSDQKMGNTCSTTEQVPDQKMVSFNKRNNKPIINSFKPTCPENEQIVIAYFKSEKRGSLEARKFYNFYESIGWKLNGKHPITNWKACARNWMIKADEIKNAQNFASESHLKINPGGIKNINYEEPL</sequence>
<comment type="caution">
    <text evidence="1">The sequence shown here is derived from an EMBL/GenBank/DDBJ whole genome shotgun (WGS) entry which is preliminary data.</text>
</comment>
<reference evidence="2" key="1">
    <citation type="journal article" date="2019" name="Int. J. Syst. Evol. Microbiol.">
        <title>The Global Catalogue of Microorganisms (GCM) 10K type strain sequencing project: providing services to taxonomists for standard genome sequencing and annotation.</title>
        <authorList>
            <consortium name="The Broad Institute Genomics Platform"/>
            <consortium name="The Broad Institute Genome Sequencing Center for Infectious Disease"/>
            <person name="Wu L."/>
            <person name="Ma J."/>
        </authorList>
    </citation>
    <scope>NUCLEOTIDE SEQUENCE [LARGE SCALE GENOMIC DNA]</scope>
    <source>
        <strain evidence="2">KCTC 52925</strain>
    </source>
</reference>